<feature type="transmembrane region" description="Helical" evidence="8">
    <location>
        <begin position="207"/>
        <end position="228"/>
    </location>
</feature>
<keyword evidence="5 8" id="KW-1133">Transmembrane helix</keyword>
<protein>
    <recommendedName>
        <fullName evidence="11">DUF2029 domain-containing protein</fullName>
    </recommendedName>
</protein>
<accession>A0ABP3PXM2</accession>
<evidence type="ECO:0000256" key="1">
    <source>
        <dbReference type="ARBA" id="ARBA00004651"/>
    </source>
</evidence>
<evidence type="ECO:0000256" key="6">
    <source>
        <dbReference type="ARBA" id="ARBA00023136"/>
    </source>
</evidence>
<evidence type="ECO:0000256" key="2">
    <source>
        <dbReference type="ARBA" id="ARBA00022475"/>
    </source>
</evidence>
<keyword evidence="4 8" id="KW-0812">Transmembrane</keyword>
<evidence type="ECO:0008006" key="11">
    <source>
        <dbReference type="Google" id="ProtNLM"/>
    </source>
</evidence>
<name>A0ABP3PXM2_9PROT</name>
<feature type="transmembrane region" description="Helical" evidence="8">
    <location>
        <begin position="271"/>
        <end position="292"/>
    </location>
</feature>
<dbReference type="RefSeq" id="WP_166936452.1">
    <property type="nucleotide sequence ID" value="NZ_BAAADD010000007.1"/>
</dbReference>
<reference evidence="10" key="1">
    <citation type="journal article" date="2019" name="Int. J. Syst. Evol. Microbiol.">
        <title>The Global Catalogue of Microorganisms (GCM) 10K type strain sequencing project: providing services to taxonomists for standard genome sequencing and annotation.</title>
        <authorList>
            <consortium name="The Broad Institute Genomics Platform"/>
            <consortium name="The Broad Institute Genome Sequencing Center for Infectious Disease"/>
            <person name="Wu L."/>
            <person name="Ma J."/>
        </authorList>
    </citation>
    <scope>NUCLEOTIDE SEQUENCE [LARGE SCALE GENOMIC DNA]</scope>
    <source>
        <strain evidence="10">JCM 15089</strain>
    </source>
</reference>
<comment type="subcellular location">
    <subcellularLocation>
        <location evidence="1">Cell membrane</location>
        <topology evidence="1">Multi-pass membrane protein</topology>
    </subcellularLocation>
</comment>
<comment type="similarity">
    <text evidence="7">Belongs to the glycosyltransferase 87 family.</text>
</comment>
<keyword evidence="3" id="KW-0808">Transferase</keyword>
<keyword evidence="10" id="KW-1185">Reference proteome</keyword>
<proteinExistence type="inferred from homology"/>
<dbReference type="Proteomes" id="UP001499951">
    <property type="component" value="Unassembled WGS sequence"/>
</dbReference>
<feature type="transmembrane region" description="Helical" evidence="8">
    <location>
        <begin position="12"/>
        <end position="35"/>
    </location>
</feature>
<evidence type="ECO:0000313" key="10">
    <source>
        <dbReference type="Proteomes" id="UP001499951"/>
    </source>
</evidence>
<feature type="transmembrane region" description="Helical" evidence="8">
    <location>
        <begin position="176"/>
        <end position="200"/>
    </location>
</feature>
<dbReference type="EMBL" id="BAAADD010000007">
    <property type="protein sequence ID" value="GAA0576498.1"/>
    <property type="molecule type" value="Genomic_DNA"/>
</dbReference>
<dbReference type="InterPro" id="IPR018584">
    <property type="entry name" value="GT87"/>
</dbReference>
<evidence type="ECO:0000256" key="7">
    <source>
        <dbReference type="ARBA" id="ARBA00024033"/>
    </source>
</evidence>
<dbReference type="Pfam" id="PF09594">
    <property type="entry name" value="GT87"/>
    <property type="match status" value="1"/>
</dbReference>
<feature type="transmembrane region" description="Helical" evidence="8">
    <location>
        <begin position="96"/>
        <end position="125"/>
    </location>
</feature>
<evidence type="ECO:0000256" key="8">
    <source>
        <dbReference type="SAM" id="Phobius"/>
    </source>
</evidence>
<feature type="transmembrane region" description="Helical" evidence="8">
    <location>
        <begin position="137"/>
        <end position="170"/>
    </location>
</feature>
<keyword evidence="6 8" id="KW-0472">Membrane</keyword>
<evidence type="ECO:0000256" key="3">
    <source>
        <dbReference type="ARBA" id="ARBA00022679"/>
    </source>
</evidence>
<feature type="transmembrane region" description="Helical" evidence="8">
    <location>
        <begin position="304"/>
        <end position="332"/>
    </location>
</feature>
<sequence>MPVTTLANRRDRTGLVVALIALAALIFYVGTYLALSHPPRDQYGHVIGRDFVNTWMGARAVLAGNLHALLNVDLHNQMLTAVLGHMPPHNWSYPPALLLFIWPLGFLPYMAALAAWSLAGLAAYLGASATHHRSAKFLLFVAAAPAIAVNLHSGQTGFFTAAILILFFRFLDERPILAGALLGVMLCKPHLVVLFPLALALSGRWRVFAAATVTVVVLIAATALAFGADIWSEYFRLVVPVQRGVLDTGTGFLSMMPTGFMHARMLGASNATAWMVQTPFTVLALAAVIWTFAKRRDPLLSAGVLLTASVVVSPYAFAYDMVVFGWLVAMLWPRLPAWGDRVLLLAVWTLPVTMLVLGDLMLPAAAPVLALFLIRLAVLARPQLPS</sequence>
<organism evidence="9 10">
    <name type="scientific">Rhizomicrobium electricum</name>
    <dbReference type="NCBI Taxonomy" id="480070"/>
    <lineage>
        <taxon>Bacteria</taxon>
        <taxon>Pseudomonadati</taxon>
        <taxon>Pseudomonadota</taxon>
        <taxon>Alphaproteobacteria</taxon>
        <taxon>Micropepsales</taxon>
        <taxon>Micropepsaceae</taxon>
        <taxon>Rhizomicrobium</taxon>
    </lineage>
</organism>
<evidence type="ECO:0000256" key="4">
    <source>
        <dbReference type="ARBA" id="ARBA00022692"/>
    </source>
</evidence>
<feature type="transmembrane region" description="Helical" evidence="8">
    <location>
        <begin position="352"/>
        <end position="374"/>
    </location>
</feature>
<comment type="caution">
    <text evidence="9">The sequence shown here is derived from an EMBL/GenBank/DDBJ whole genome shotgun (WGS) entry which is preliminary data.</text>
</comment>
<evidence type="ECO:0000256" key="5">
    <source>
        <dbReference type="ARBA" id="ARBA00022989"/>
    </source>
</evidence>
<gene>
    <name evidence="9" type="ORF">GCM10008942_26690</name>
</gene>
<keyword evidence="2" id="KW-1003">Cell membrane</keyword>
<evidence type="ECO:0000313" key="9">
    <source>
        <dbReference type="EMBL" id="GAA0576498.1"/>
    </source>
</evidence>